<dbReference type="InterPro" id="IPR002725">
    <property type="entry name" value="YgjP-like_metallopeptidase"/>
</dbReference>
<dbReference type="AlphaFoldDB" id="A0A1J5SZ56"/>
<gene>
    <name evidence="2" type="ORF">GALL_111340</name>
</gene>
<dbReference type="Pfam" id="PF01863">
    <property type="entry name" value="YgjP-like"/>
    <property type="match status" value="1"/>
</dbReference>
<protein>
    <recommendedName>
        <fullName evidence="1">YgjP-like metallopeptidase domain-containing protein</fullName>
    </recommendedName>
</protein>
<proteinExistence type="predicted"/>
<evidence type="ECO:0000259" key="1">
    <source>
        <dbReference type="Pfam" id="PF01863"/>
    </source>
</evidence>
<dbReference type="EMBL" id="MLJW01000041">
    <property type="protein sequence ID" value="OIR06884.1"/>
    <property type="molecule type" value="Genomic_DNA"/>
</dbReference>
<organism evidence="2">
    <name type="scientific">mine drainage metagenome</name>
    <dbReference type="NCBI Taxonomy" id="410659"/>
    <lineage>
        <taxon>unclassified sequences</taxon>
        <taxon>metagenomes</taxon>
        <taxon>ecological metagenomes</taxon>
    </lineage>
</organism>
<comment type="caution">
    <text evidence="2">The sequence shown here is derived from an EMBL/GenBank/DDBJ whole genome shotgun (WGS) entry which is preliminary data.</text>
</comment>
<reference evidence="2" key="1">
    <citation type="submission" date="2016-10" db="EMBL/GenBank/DDBJ databases">
        <title>Sequence of Gallionella enrichment culture.</title>
        <authorList>
            <person name="Poehlein A."/>
            <person name="Muehling M."/>
            <person name="Daniel R."/>
        </authorList>
    </citation>
    <scope>NUCLEOTIDE SEQUENCE</scope>
</reference>
<name>A0A1J5SZ56_9ZZZZ</name>
<evidence type="ECO:0000313" key="2">
    <source>
        <dbReference type="EMBL" id="OIR06884.1"/>
    </source>
</evidence>
<accession>A0A1J5SZ56</accession>
<feature type="domain" description="YgjP-like metallopeptidase" evidence="1">
    <location>
        <begin position="17"/>
        <end position="135"/>
    </location>
</feature>
<sequence length="156" mass="16721">MKARSPQLSLRLDAAAPDRAERWRDGAGLPYLGSTLILKLDTDHKAAIREDDALHLPLPPGASPRQIQDGAEAWLRQEASRLIGASIARQTPGNPRWALSFAARGGPAQVAADGVLRFNWRLIEQPAAVIDQVVARALAALPRAEAGADLWSLSPA</sequence>